<dbReference type="Pfam" id="PF03732">
    <property type="entry name" value="Retrotrans_gag"/>
    <property type="match status" value="1"/>
</dbReference>
<dbReference type="Gene3D" id="4.10.60.10">
    <property type="entry name" value="Zinc finger, CCHC-type"/>
    <property type="match status" value="1"/>
</dbReference>
<evidence type="ECO:0000313" key="4">
    <source>
        <dbReference type="Proteomes" id="UP000215914"/>
    </source>
</evidence>
<feature type="domain" description="CCHC-type" evidence="2">
    <location>
        <begin position="208"/>
        <end position="223"/>
    </location>
</feature>
<dbReference type="GO" id="GO:0045182">
    <property type="term" value="F:translation regulator activity"/>
    <property type="evidence" value="ECO:0000318"/>
    <property type="project" value="GO_Central"/>
</dbReference>
<proteinExistence type="predicted"/>
<dbReference type="GO" id="GO:0003727">
    <property type="term" value="F:single-stranded RNA binding"/>
    <property type="evidence" value="ECO:0000318"/>
    <property type="project" value="GO_Central"/>
</dbReference>
<dbReference type="GO" id="GO:2000767">
    <property type="term" value="P:positive regulation of cytoplasmic translation"/>
    <property type="evidence" value="ECO:0000318"/>
    <property type="project" value="GO_Central"/>
</dbReference>
<dbReference type="PROSITE" id="PS50158">
    <property type="entry name" value="ZF_CCHC"/>
    <property type="match status" value="1"/>
</dbReference>
<dbReference type="InParanoid" id="A0A251VFV0"/>
<dbReference type="InterPro" id="IPR036875">
    <property type="entry name" value="Znf_CCHC_sf"/>
</dbReference>
<evidence type="ECO:0000313" key="3">
    <source>
        <dbReference type="EMBL" id="OTG34026.1"/>
    </source>
</evidence>
<reference evidence="4" key="1">
    <citation type="journal article" date="2017" name="Nature">
        <title>The sunflower genome provides insights into oil metabolism, flowering and Asterid evolution.</title>
        <authorList>
            <person name="Badouin H."/>
            <person name="Gouzy J."/>
            <person name="Grassa C.J."/>
            <person name="Murat F."/>
            <person name="Staton S.E."/>
            <person name="Cottret L."/>
            <person name="Lelandais-Briere C."/>
            <person name="Owens G.L."/>
            <person name="Carrere S."/>
            <person name="Mayjonade B."/>
            <person name="Legrand L."/>
            <person name="Gill N."/>
            <person name="Kane N.C."/>
            <person name="Bowers J.E."/>
            <person name="Hubner S."/>
            <person name="Bellec A."/>
            <person name="Berard A."/>
            <person name="Berges H."/>
            <person name="Blanchet N."/>
            <person name="Boniface M.C."/>
            <person name="Brunel D."/>
            <person name="Catrice O."/>
            <person name="Chaidir N."/>
            <person name="Claudel C."/>
            <person name="Donnadieu C."/>
            <person name="Faraut T."/>
            <person name="Fievet G."/>
            <person name="Helmstetter N."/>
            <person name="King M."/>
            <person name="Knapp S.J."/>
            <person name="Lai Z."/>
            <person name="Le Paslier M.C."/>
            <person name="Lippi Y."/>
            <person name="Lorenzon L."/>
            <person name="Mandel J.R."/>
            <person name="Marage G."/>
            <person name="Marchand G."/>
            <person name="Marquand E."/>
            <person name="Bret-Mestries E."/>
            <person name="Morien E."/>
            <person name="Nambeesan S."/>
            <person name="Nguyen T."/>
            <person name="Pegot-Espagnet P."/>
            <person name="Pouilly N."/>
            <person name="Raftis F."/>
            <person name="Sallet E."/>
            <person name="Schiex T."/>
            <person name="Thomas J."/>
            <person name="Vandecasteele C."/>
            <person name="Vares D."/>
            <person name="Vear F."/>
            <person name="Vautrin S."/>
            <person name="Crespi M."/>
            <person name="Mangin B."/>
            <person name="Burke J.M."/>
            <person name="Salse J."/>
            <person name="Munos S."/>
            <person name="Vincourt P."/>
            <person name="Rieseberg L.H."/>
            <person name="Langlade N.B."/>
        </authorList>
    </citation>
    <scope>NUCLEOTIDE SEQUENCE [LARGE SCALE GENOMIC DNA]</scope>
    <source>
        <strain evidence="4">cv. SF193</strain>
    </source>
</reference>
<evidence type="ECO:0000256" key="1">
    <source>
        <dbReference type="PROSITE-ProRule" id="PRU00047"/>
    </source>
</evidence>
<dbReference type="PANTHER" id="PTHR33223">
    <property type="entry name" value="CCHC-TYPE DOMAIN-CONTAINING PROTEIN"/>
    <property type="match status" value="1"/>
</dbReference>
<accession>A0A251VFV0</accession>
<gene>
    <name evidence="3" type="ORF">HannXRQ_Chr02g0041111</name>
</gene>
<keyword evidence="1" id="KW-0862">Zinc</keyword>
<organism evidence="3 4">
    <name type="scientific">Helianthus annuus</name>
    <name type="common">Common sunflower</name>
    <dbReference type="NCBI Taxonomy" id="4232"/>
    <lineage>
        <taxon>Eukaryota</taxon>
        <taxon>Viridiplantae</taxon>
        <taxon>Streptophyta</taxon>
        <taxon>Embryophyta</taxon>
        <taxon>Tracheophyta</taxon>
        <taxon>Spermatophyta</taxon>
        <taxon>Magnoliopsida</taxon>
        <taxon>eudicotyledons</taxon>
        <taxon>Gunneridae</taxon>
        <taxon>Pentapetalae</taxon>
        <taxon>asterids</taxon>
        <taxon>campanulids</taxon>
        <taxon>Asterales</taxon>
        <taxon>Asteraceae</taxon>
        <taxon>Asteroideae</taxon>
        <taxon>Heliantheae alliance</taxon>
        <taxon>Heliantheae</taxon>
        <taxon>Helianthus</taxon>
    </lineage>
</organism>
<evidence type="ECO:0000259" key="2">
    <source>
        <dbReference type="PROSITE" id="PS50158"/>
    </source>
</evidence>
<dbReference type="GO" id="GO:0008270">
    <property type="term" value="F:zinc ion binding"/>
    <property type="evidence" value="ECO:0007669"/>
    <property type="project" value="UniProtKB-KW"/>
</dbReference>
<dbReference type="EMBL" id="CM007891">
    <property type="protein sequence ID" value="OTG34026.1"/>
    <property type="molecule type" value="Genomic_DNA"/>
</dbReference>
<dbReference type="OMA" id="KVETEFW"/>
<dbReference type="SMART" id="SM00343">
    <property type="entry name" value="ZnF_C2HC"/>
    <property type="match status" value="2"/>
</dbReference>
<dbReference type="Proteomes" id="UP000215914">
    <property type="component" value="Chromosome 2"/>
</dbReference>
<keyword evidence="4" id="KW-1185">Reference proteome</keyword>
<name>A0A251VFV0_HELAN</name>
<protein>
    <submittedName>
        <fullName evidence="3">Putative zinc finger, CCHC-type, Retrotransposon gag domain protein</fullName>
    </submittedName>
</protein>
<dbReference type="GO" id="GO:0005737">
    <property type="term" value="C:cytoplasm"/>
    <property type="evidence" value="ECO:0000318"/>
    <property type="project" value="GO_Central"/>
</dbReference>
<dbReference type="AlphaFoldDB" id="A0A251VFV0"/>
<dbReference type="PANTHER" id="PTHR33223:SF11">
    <property type="entry name" value="ELEMENT PROTEIN, PUTATIVE-RELATED"/>
    <property type="match status" value="1"/>
</dbReference>
<dbReference type="InterPro" id="IPR001878">
    <property type="entry name" value="Znf_CCHC"/>
</dbReference>
<dbReference type="GO" id="GO:0003729">
    <property type="term" value="F:mRNA binding"/>
    <property type="evidence" value="ECO:0000318"/>
    <property type="project" value="GO_Central"/>
</dbReference>
<keyword evidence="1" id="KW-0479">Metal-binding</keyword>
<dbReference type="InterPro" id="IPR005162">
    <property type="entry name" value="Retrotrans_gag_dom"/>
</dbReference>
<dbReference type="SUPFAM" id="SSF57756">
    <property type="entry name" value="Retrovirus zinc finger-like domains"/>
    <property type="match status" value="1"/>
</dbReference>
<keyword evidence="1" id="KW-0863">Zinc-finger</keyword>
<sequence length="233" mass="26971">MGETTAYALSWDELKELMHKKYCSRTEGQKVETEFWNLKMEGPKIAEYVEKFQVLSRIVPYMVDPEFKKIERFIWGLAPQIMSMVTTSKPTTIAEAINLSVALTEEAIRMNKFSTSEEKKETHVESSGDNKRKFANFKQSTQTNSNNKVKKRKEYMGKLPKCDRCRRHHTGRCKNGKCDSCGKVGHNRETCWSETKHGKKGKGKDKGCYTCGDMRHFRKDCPREIKQNHGKDV</sequence>